<evidence type="ECO:0000313" key="2">
    <source>
        <dbReference type="Proteomes" id="UP000822142"/>
    </source>
</evidence>
<protein>
    <submittedName>
        <fullName evidence="1">Uncharacterized protein</fullName>
    </submittedName>
</protein>
<evidence type="ECO:0000313" key="1">
    <source>
        <dbReference type="EMBL" id="NSJ87034.1"/>
    </source>
</evidence>
<gene>
    <name evidence="1" type="ORF">G5A70_12815</name>
</gene>
<proteinExistence type="predicted"/>
<accession>A0ABX2IA40</accession>
<name>A0ABX2IA40_BLAHA</name>
<comment type="caution">
    <text evidence="1">The sequence shown here is derived from an EMBL/GenBank/DDBJ whole genome shotgun (WGS) entry which is preliminary data.</text>
</comment>
<keyword evidence="2" id="KW-1185">Reference proteome</keyword>
<organism evidence="1 2">
    <name type="scientific">Blautia hansenii</name>
    <name type="common">Ruminococcus hansenii</name>
    <dbReference type="NCBI Taxonomy" id="1322"/>
    <lineage>
        <taxon>Bacteria</taxon>
        <taxon>Bacillati</taxon>
        <taxon>Bacillota</taxon>
        <taxon>Clostridia</taxon>
        <taxon>Lachnospirales</taxon>
        <taxon>Lachnospiraceae</taxon>
        <taxon>Blautia</taxon>
    </lineage>
</organism>
<sequence length="126" mass="14662">MFGFGRKKPKTLWISMQDILKIMREDYEKESTFELIDFCYKGTVHRMGSCTIPLDEEPRKEDIRFVFDEDVYGTLEEFLQYVRLEGMTLVEMEEDVEVLQAGIVGGETLLSSPWGENRLSAHAKNK</sequence>
<dbReference type="EMBL" id="JAAITA010000021">
    <property type="protein sequence ID" value="NSJ87034.1"/>
    <property type="molecule type" value="Genomic_DNA"/>
</dbReference>
<dbReference type="Proteomes" id="UP000822142">
    <property type="component" value="Unassembled WGS sequence"/>
</dbReference>
<dbReference type="RefSeq" id="WP_173749988.1">
    <property type="nucleotide sequence ID" value="NZ_JAAITA010000021.1"/>
</dbReference>
<reference evidence="1 2" key="1">
    <citation type="journal article" date="2020" name="Cell Host Microbe">
        <title>Functional and Genomic Variation between Human-Derived Isolates of Lachnospiraceae Reveals Inter- and Intra-Species Diversity.</title>
        <authorList>
            <person name="Sorbara M.T."/>
            <person name="Littmann E.R."/>
            <person name="Fontana E."/>
            <person name="Moody T.U."/>
            <person name="Kohout C.E."/>
            <person name="Gjonbalaj M."/>
            <person name="Eaton V."/>
            <person name="Seok R."/>
            <person name="Leiner I.M."/>
            <person name="Pamer E.G."/>
        </authorList>
    </citation>
    <scope>NUCLEOTIDE SEQUENCE [LARGE SCALE GENOMIC DNA]</scope>
    <source>
        <strain evidence="1 2">MSK.15.26</strain>
    </source>
</reference>